<name>A0A1C4ZQI6_9ACTN</name>
<keyword evidence="3" id="KW-1185">Reference proteome</keyword>
<evidence type="ECO:0000313" key="3">
    <source>
        <dbReference type="Proteomes" id="UP000183585"/>
    </source>
</evidence>
<protein>
    <recommendedName>
        <fullName evidence="4">Dihydrodipicolinate synthase family protein</fullName>
    </recommendedName>
</protein>
<dbReference type="STRING" id="47853.TK50_15710"/>
<dbReference type="InterPro" id="IPR013785">
    <property type="entry name" value="Aldolase_TIM"/>
</dbReference>
<proteinExistence type="predicted"/>
<dbReference type="InterPro" id="IPR009334">
    <property type="entry name" value="DUF993"/>
</dbReference>
<evidence type="ECO:0000313" key="2">
    <source>
        <dbReference type="EMBL" id="SCF35327.1"/>
    </source>
</evidence>
<dbReference type="AlphaFoldDB" id="A0A1C4ZQI6"/>
<dbReference type="Proteomes" id="UP000183585">
    <property type="component" value="Unassembled WGS sequence"/>
</dbReference>
<gene>
    <name evidence="2" type="ORF">GA0070563_109135</name>
</gene>
<sequence>MSGGVVLPGGTRHRLTGSGGFPRPAAPATTRIAYAAAHVVADPRAENVPGAPAAVDWDRTLAFRRHLWSYGLGVAEAMDTAQRGMGLDYPATRELIRRSAAEARAAGGRIVAGVATDQLPVGPASIAQIRDAYAEQLAEVLSAGARPVLMCSRHLAAAARGPEDYQQVYAHLLTASDQPVVLHWLGDMFDPALAGYWGSADLDLAADAVLDLIKDHAEKVDGIKVSLLDADREVALRRRLPAGVRLYTGDDFHYPELIRGDAAGHSDALLGVFAAIAPAAAAALAALDAGDLATYDEVFAPTVPLARHLFAAPTWHYKTGIVFLAWLTGHQDHFTMVGGQQAGRSPAHLARLLVLADAAGLLPDAELAAARARAYFTVAGVAQ</sequence>
<organism evidence="2 3">
    <name type="scientific">Micromonospora carbonacea</name>
    <dbReference type="NCBI Taxonomy" id="47853"/>
    <lineage>
        <taxon>Bacteria</taxon>
        <taxon>Bacillati</taxon>
        <taxon>Actinomycetota</taxon>
        <taxon>Actinomycetes</taxon>
        <taxon>Micromonosporales</taxon>
        <taxon>Micromonosporaceae</taxon>
        <taxon>Micromonospora</taxon>
    </lineage>
</organism>
<evidence type="ECO:0000256" key="1">
    <source>
        <dbReference type="SAM" id="MobiDB-lite"/>
    </source>
</evidence>
<dbReference type="Gene3D" id="3.20.20.70">
    <property type="entry name" value="Aldolase class I"/>
    <property type="match status" value="1"/>
</dbReference>
<dbReference type="SUPFAM" id="SSF51569">
    <property type="entry name" value="Aldolase"/>
    <property type="match status" value="1"/>
</dbReference>
<feature type="region of interest" description="Disordered" evidence="1">
    <location>
        <begin position="1"/>
        <end position="24"/>
    </location>
</feature>
<dbReference type="RefSeq" id="WP_074476144.1">
    <property type="nucleotide sequence ID" value="NZ_FMCT01000009.1"/>
</dbReference>
<reference evidence="3" key="1">
    <citation type="submission" date="2016-06" db="EMBL/GenBank/DDBJ databases">
        <authorList>
            <person name="Varghese N."/>
            <person name="Submissions Spin"/>
        </authorList>
    </citation>
    <scope>NUCLEOTIDE SEQUENCE [LARGE SCALE GENOMIC DNA]</scope>
    <source>
        <strain evidence="3">DSM 43168</strain>
    </source>
</reference>
<accession>A0A1C4ZQI6</accession>
<dbReference type="Pfam" id="PF06187">
    <property type="entry name" value="DUF993"/>
    <property type="match status" value="1"/>
</dbReference>
<evidence type="ECO:0008006" key="4">
    <source>
        <dbReference type="Google" id="ProtNLM"/>
    </source>
</evidence>
<dbReference type="EMBL" id="FMCT01000009">
    <property type="protein sequence ID" value="SCF35327.1"/>
    <property type="molecule type" value="Genomic_DNA"/>
</dbReference>